<proteinExistence type="predicted"/>
<accession>A0ABU7KIY4</accession>
<sequence>MPPNERLRVRLEQSGHTVASLAEHVGTDPKTVARWISTGRVPHRRNAHAVACVLGADARELWPSLERRTKGAADTDEDLVAVHRQRSDVPAEQWRGMFAAAERSIDILVYAALFLHEQISGWNDLLRDRAEDDVHVRVLIGDPDCEAVRVRGEEESFGHGIQSRCHLAAMHYRPLTTAPGISVRVHSTTLYNSLYRADDHMYVNTHLYGVNAYGNPLLRLKRTAPQGLFDAYAASMDAVWCTALPLEE</sequence>
<name>A0ABU7KIY4_9ACTN</name>
<organism evidence="2 3">
    <name type="scientific">Nocardiopsis tropica</name>
    <dbReference type="NCBI Taxonomy" id="109330"/>
    <lineage>
        <taxon>Bacteria</taxon>
        <taxon>Bacillati</taxon>
        <taxon>Actinomycetota</taxon>
        <taxon>Actinomycetes</taxon>
        <taxon>Streptosporangiales</taxon>
        <taxon>Nocardiopsidaceae</taxon>
        <taxon>Nocardiopsis</taxon>
    </lineage>
</organism>
<evidence type="ECO:0000313" key="3">
    <source>
        <dbReference type="Proteomes" id="UP001348641"/>
    </source>
</evidence>
<evidence type="ECO:0000313" key="2">
    <source>
        <dbReference type="EMBL" id="MEE2048959.1"/>
    </source>
</evidence>
<dbReference type="Proteomes" id="UP001348641">
    <property type="component" value="Unassembled WGS sequence"/>
</dbReference>
<dbReference type="Gene3D" id="1.10.260.40">
    <property type="entry name" value="lambda repressor-like DNA-binding domains"/>
    <property type="match status" value="1"/>
</dbReference>
<dbReference type="SUPFAM" id="SSF56024">
    <property type="entry name" value="Phospholipase D/nuclease"/>
    <property type="match status" value="1"/>
</dbReference>
<dbReference type="EMBL" id="JAUUCC010000001">
    <property type="protein sequence ID" value="MEE2048959.1"/>
    <property type="molecule type" value="Genomic_DNA"/>
</dbReference>
<dbReference type="SUPFAM" id="SSF47413">
    <property type="entry name" value="lambda repressor-like DNA-binding domains"/>
    <property type="match status" value="1"/>
</dbReference>
<evidence type="ECO:0000259" key="1">
    <source>
        <dbReference type="SMART" id="SM00530"/>
    </source>
</evidence>
<gene>
    <name evidence="2" type="ORF">Q8A49_00415</name>
</gene>
<dbReference type="RefSeq" id="WP_330156268.1">
    <property type="nucleotide sequence ID" value="NZ_BAAAJA010000006.1"/>
</dbReference>
<dbReference type="InterPro" id="IPR010982">
    <property type="entry name" value="Lambda_DNA-bd_dom_sf"/>
</dbReference>
<reference evidence="2 3" key="1">
    <citation type="submission" date="2023-07" db="EMBL/GenBank/DDBJ databases">
        <authorList>
            <person name="Girao M."/>
            <person name="Carvalho M.F."/>
        </authorList>
    </citation>
    <scope>NUCLEOTIDE SEQUENCE [LARGE SCALE GENOMIC DNA]</scope>
    <source>
        <strain evidence="2 3">66/93</strain>
    </source>
</reference>
<protein>
    <submittedName>
        <fullName evidence="2">Helix-turn-helix transcriptional regulator</fullName>
    </submittedName>
</protein>
<dbReference type="CDD" id="cd00093">
    <property type="entry name" value="HTH_XRE"/>
    <property type="match status" value="1"/>
</dbReference>
<feature type="domain" description="HTH cro/C1-type" evidence="1">
    <location>
        <begin position="6"/>
        <end position="61"/>
    </location>
</feature>
<dbReference type="SMART" id="SM00530">
    <property type="entry name" value="HTH_XRE"/>
    <property type="match status" value="1"/>
</dbReference>
<dbReference type="InterPro" id="IPR001387">
    <property type="entry name" value="Cro/C1-type_HTH"/>
</dbReference>
<comment type="caution">
    <text evidence="2">The sequence shown here is derived from an EMBL/GenBank/DDBJ whole genome shotgun (WGS) entry which is preliminary data.</text>
</comment>